<dbReference type="InterPro" id="IPR021330">
    <property type="entry name" value="DUF2939"/>
</dbReference>
<feature type="compositionally biased region" description="Low complexity" evidence="1">
    <location>
        <begin position="131"/>
        <end position="149"/>
    </location>
</feature>
<comment type="caution">
    <text evidence="2">The sequence shown here is derived from an EMBL/GenBank/DDBJ whole genome shotgun (WGS) entry which is preliminary data.</text>
</comment>
<name>A0ABW0J592_9BURK</name>
<gene>
    <name evidence="2" type="ORF">ACFPTO_05155</name>
</gene>
<reference evidence="3" key="1">
    <citation type="journal article" date="2019" name="Int. J. Syst. Evol. Microbiol.">
        <title>The Global Catalogue of Microorganisms (GCM) 10K type strain sequencing project: providing services to taxonomists for standard genome sequencing and annotation.</title>
        <authorList>
            <consortium name="The Broad Institute Genomics Platform"/>
            <consortium name="The Broad Institute Genome Sequencing Center for Infectious Disease"/>
            <person name="Wu L."/>
            <person name="Ma J."/>
        </authorList>
    </citation>
    <scope>NUCLEOTIDE SEQUENCE [LARGE SCALE GENOMIC DNA]</scope>
    <source>
        <strain evidence="3">CCUG 56042</strain>
    </source>
</reference>
<evidence type="ECO:0000313" key="2">
    <source>
        <dbReference type="EMBL" id="MFC5428198.1"/>
    </source>
</evidence>
<dbReference type="Proteomes" id="UP001596103">
    <property type="component" value="Unassembled WGS sequence"/>
</dbReference>
<feature type="compositionally biased region" description="Acidic residues" evidence="1">
    <location>
        <begin position="162"/>
        <end position="178"/>
    </location>
</feature>
<keyword evidence="3" id="KW-1185">Reference proteome</keyword>
<accession>A0ABW0J592</accession>
<evidence type="ECO:0000256" key="1">
    <source>
        <dbReference type="SAM" id="MobiDB-lite"/>
    </source>
</evidence>
<dbReference type="Pfam" id="PF11159">
    <property type="entry name" value="DUF2939"/>
    <property type="match status" value="1"/>
</dbReference>
<dbReference type="EMBL" id="JBHSMP010000007">
    <property type="protein sequence ID" value="MFC5428198.1"/>
    <property type="molecule type" value="Genomic_DNA"/>
</dbReference>
<sequence>MTQSLSNKRWIKPVAIVVALVLVAATVGYSYASPYLVLHRLKAAADARDAATLNEYVDYPALRVSLKEQAGDMLTRHLEEQHGSNPMQLLGSAIGTAIGTALIGSLVDAYATPDGVAALLNGMPPGEQPPAASDGNPAHAPAAANAPDELSAESDTHSTAESDADSDTESALADSEENEPGHPQITAGYRGFNEFVVTWQRRSNSMPYSAVLQRHGPFSWKLGAVELNEPAQ</sequence>
<organism evidence="2 3">
    <name type="scientific">Paraburkholderia denitrificans</name>
    <dbReference type="NCBI Taxonomy" id="694025"/>
    <lineage>
        <taxon>Bacteria</taxon>
        <taxon>Pseudomonadati</taxon>
        <taxon>Pseudomonadota</taxon>
        <taxon>Betaproteobacteria</taxon>
        <taxon>Burkholderiales</taxon>
        <taxon>Burkholderiaceae</taxon>
        <taxon>Paraburkholderia</taxon>
    </lineage>
</organism>
<evidence type="ECO:0000313" key="3">
    <source>
        <dbReference type="Proteomes" id="UP001596103"/>
    </source>
</evidence>
<proteinExistence type="predicted"/>
<dbReference type="RefSeq" id="WP_377709920.1">
    <property type="nucleotide sequence ID" value="NZ_JBHSMP010000007.1"/>
</dbReference>
<feature type="region of interest" description="Disordered" evidence="1">
    <location>
        <begin position="121"/>
        <end position="187"/>
    </location>
</feature>
<protein>
    <submittedName>
        <fullName evidence="2">DUF2939 domain-containing protein</fullName>
    </submittedName>
</protein>